<protein>
    <submittedName>
        <fullName evidence="1">Uncharacterized protein</fullName>
    </submittedName>
</protein>
<organism evidence="1 2">
    <name type="scientific">Hibiscus sabdariffa</name>
    <name type="common">roselle</name>
    <dbReference type="NCBI Taxonomy" id="183260"/>
    <lineage>
        <taxon>Eukaryota</taxon>
        <taxon>Viridiplantae</taxon>
        <taxon>Streptophyta</taxon>
        <taxon>Embryophyta</taxon>
        <taxon>Tracheophyta</taxon>
        <taxon>Spermatophyta</taxon>
        <taxon>Magnoliopsida</taxon>
        <taxon>eudicotyledons</taxon>
        <taxon>Gunneridae</taxon>
        <taxon>Pentapetalae</taxon>
        <taxon>rosids</taxon>
        <taxon>malvids</taxon>
        <taxon>Malvales</taxon>
        <taxon>Malvaceae</taxon>
        <taxon>Malvoideae</taxon>
        <taxon>Hibiscus</taxon>
    </lineage>
</organism>
<gene>
    <name evidence="1" type="ORF">V6N12_053031</name>
</gene>
<dbReference type="Proteomes" id="UP001472677">
    <property type="component" value="Unassembled WGS sequence"/>
</dbReference>
<sequence length="90" mass="10119">MDQARILLGVGQVSDIPQSTNIFINGEKFCIRMDQRCWIDDMAENQGAGEESGKFEVIESDIKVVELHSPDSLEKLTDLKWTNLAPLNIL</sequence>
<keyword evidence="2" id="KW-1185">Reference proteome</keyword>
<name>A0ABR1ZH01_9ROSI</name>
<reference evidence="1 2" key="1">
    <citation type="journal article" date="2024" name="G3 (Bethesda)">
        <title>Genome assembly of Hibiscus sabdariffa L. provides insights into metabolisms of medicinal natural products.</title>
        <authorList>
            <person name="Kim T."/>
        </authorList>
    </citation>
    <scope>NUCLEOTIDE SEQUENCE [LARGE SCALE GENOMIC DNA]</scope>
    <source>
        <strain evidence="1">TK-2024</strain>
        <tissue evidence="1">Old leaves</tissue>
    </source>
</reference>
<comment type="caution">
    <text evidence="1">The sequence shown here is derived from an EMBL/GenBank/DDBJ whole genome shotgun (WGS) entry which is preliminary data.</text>
</comment>
<proteinExistence type="predicted"/>
<dbReference type="EMBL" id="JBBPBM010002214">
    <property type="protein sequence ID" value="KAK8479755.1"/>
    <property type="molecule type" value="Genomic_DNA"/>
</dbReference>
<evidence type="ECO:0000313" key="1">
    <source>
        <dbReference type="EMBL" id="KAK8479755.1"/>
    </source>
</evidence>
<accession>A0ABR1ZH01</accession>
<evidence type="ECO:0000313" key="2">
    <source>
        <dbReference type="Proteomes" id="UP001472677"/>
    </source>
</evidence>